<feature type="transmembrane region" description="Helical" evidence="7">
    <location>
        <begin position="52"/>
        <end position="74"/>
    </location>
</feature>
<evidence type="ECO:0000256" key="4">
    <source>
        <dbReference type="ARBA" id="ARBA00022824"/>
    </source>
</evidence>
<dbReference type="InterPro" id="IPR035952">
    <property type="entry name" value="Rhomboid-like_sf"/>
</dbReference>
<evidence type="ECO:0000256" key="6">
    <source>
        <dbReference type="ARBA" id="ARBA00023136"/>
    </source>
</evidence>
<protein>
    <recommendedName>
        <fullName evidence="7">Derlin</fullName>
    </recommendedName>
</protein>
<feature type="transmembrane region" description="Helical" evidence="7">
    <location>
        <begin position="165"/>
        <end position="187"/>
    </location>
</feature>
<dbReference type="SUPFAM" id="SSF144091">
    <property type="entry name" value="Rhomboid-like"/>
    <property type="match status" value="1"/>
</dbReference>
<evidence type="ECO:0000256" key="5">
    <source>
        <dbReference type="ARBA" id="ARBA00022989"/>
    </source>
</evidence>
<comment type="function">
    <text evidence="7">May be involved in the degradation of misfolded endoplasmic reticulum (ER) luminal proteins.</text>
</comment>
<keyword evidence="6 7" id="KW-0472">Membrane</keyword>
<comment type="similarity">
    <text evidence="2 7">Belongs to the derlin family.</text>
</comment>
<dbReference type="Pfam" id="PF04511">
    <property type="entry name" value="DER1"/>
    <property type="match status" value="1"/>
</dbReference>
<evidence type="ECO:0000256" key="7">
    <source>
        <dbReference type="RuleBase" id="RU363059"/>
    </source>
</evidence>
<proteinExistence type="inferred from homology"/>
<evidence type="ECO:0000256" key="1">
    <source>
        <dbReference type="ARBA" id="ARBA00004477"/>
    </source>
</evidence>
<evidence type="ECO:0000256" key="2">
    <source>
        <dbReference type="ARBA" id="ARBA00008917"/>
    </source>
</evidence>
<feature type="transmembrane region" description="Helical" evidence="7">
    <location>
        <begin position="17"/>
        <end position="40"/>
    </location>
</feature>
<accession>A0A4P9YRT2</accession>
<dbReference type="Proteomes" id="UP000281549">
    <property type="component" value="Unassembled WGS sequence"/>
</dbReference>
<keyword evidence="3 7" id="KW-0812">Transmembrane</keyword>
<dbReference type="PANTHER" id="PTHR11009">
    <property type="entry name" value="DER1-LIKE PROTEIN, DERLIN"/>
    <property type="match status" value="1"/>
</dbReference>
<feature type="non-terminal residue" evidence="8">
    <location>
        <position position="1"/>
    </location>
</feature>
<name>A0A4P9YRT2_ROZAC</name>
<dbReference type="GO" id="GO:0006950">
    <property type="term" value="P:response to stress"/>
    <property type="evidence" value="ECO:0007669"/>
    <property type="project" value="UniProtKB-ARBA"/>
</dbReference>
<gene>
    <name evidence="8" type="ORF">ROZALSC1DRAFT_11448</name>
</gene>
<evidence type="ECO:0000256" key="3">
    <source>
        <dbReference type="ARBA" id="ARBA00022692"/>
    </source>
</evidence>
<organism evidence="8 9">
    <name type="scientific">Rozella allomycis (strain CSF55)</name>
    <dbReference type="NCBI Taxonomy" id="988480"/>
    <lineage>
        <taxon>Eukaryota</taxon>
        <taxon>Fungi</taxon>
        <taxon>Fungi incertae sedis</taxon>
        <taxon>Cryptomycota</taxon>
        <taxon>Cryptomycota incertae sedis</taxon>
        <taxon>Rozella</taxon>
    </lineage>
</organism>
<dbReference type="AlphaFoldDB" id="A0A4P9YRT2"/>
<dbReference type="GO" id="GO:0005789">
    <property type="term" value="C:endoplasmic reticulum membrane"/>
    <property type="evidence" value="ECO:0007669"/>
    <property type="project" value="UniProtKB-SubCell"/>
</dbReference>
<keyword evidence="4 7" id="KW-0256">Endoplasmic reticulum</keyword>
<dbReference type="InterPro" id="IPR007599">
    <property type="entry name" value="DER1"/>
</dbReference>
<dbReference type="EMBL" id="ML004957">
    <property type="protein sequence ID" value="RKP21420.1"/>
    <property type="molecule type" value="Genomic_DNA"/>
</dbReference>
<feature type="transmembrane region" description="Helical" evidence="7">
    <location>
        <begin position="137"/>
        <end position="159"/>
    </location>
</feature>
<sequence length="202" mass="23475">EMEVQTWFRSLPFCTRYILLLSISVPLLVRFNIISPYSLILTYEKAVIRLQIWRFITCLFPLSINFNTIFLLFFRYRYSLELETGHFNRRTADYAYFLTLLVVGSSILALTFEANFEMPSAFTIAILYLWSKLNPSMTVSFLFGITFQAQYLAFAMIALDFLMGGPIMGSLIGVFVCHVYHFFAILYPSLHGRVYVKTPQLL</sequence>
<reference evidence="9" key="1">
    <citation type="journal article" date="2018" name="Nat. Microbiol.">
        <title>Leveraging single-cell genomics to expand the fungal tree of life.</title>
        <authorList>
            <person name="Ahrendt S.R."/>
            <person name="Quandt C.A."/>
            <person name="Ciobanu D."/>
            <person name="Clum A."/>
            <person name="Salamov A."/>
            <person name="Andreopoulos B."/>
            <person name="Cheng J.F."/>
            <person name="Woyke T."/>
            <person name="Pelin A."/>
            <person name="Henrissat B."/>
            <person name="Reynolds N.K."/>
            <person name="Benny G.L."/>
            <person name="Smith M.E."/>
            <person name="James T.Y."/>
            <person name="Grigoriev I.V."/>
        </authorList>
    </citation>
    <scope>NUCLEOTIDE SEQUENCE [LARGE SCALE GENOMIC DNA]</scope>
    <source>
        <strain evidence="9">CSF55</strain>
    </source>
</reference>
<keyword evidence="5 7" id="KW-1133">Transmembrane helix</keyword>
<comment type="subcellular location">
    <subcellularLocation>
        <location evidence="1 7">Endoplasmic reticulum membrane</location>
        <topology evidence="1 7">Multi-pass membrane protein</topology>
    </subcellularLocation>
</comment>
<feature type="transmembrane region" description="Helical" evidence="7">
    <location>
        <begin position="94"/>
        <end position="116"/>
    </location>
</feature>
<evidence type="ECO:0000313" key="9">
    <source>
        <dbReference type="Proteomes" id="UP000281549"/>
    </source>
</evidence>
<evidence type="ECO:0000313" key="8">
    <source>
        <dbReference type="EMBL" id="RKP21420.1"/>
    </source>
</evidence>